<dbReference type="GO" id="GO:0000287">
    <property type="term" value="F:magnesium ion binding"/>
    <property type="evidence" value="ECO:0007669"/>
    <property type="project" value="UniProtKB-ARBA"/>
</dbReference>
<dbReference type="SUPFAM" id="SSF51604">
    <property type="entry name" value="Enolase C-terminal domain-like"/>
    <property type="match status" value="1"/>
</dbReference>
<dbReference type="InterPro" id="IPR034603">
    <property type="entry name" value="Dipeptide_epimerase"/>
</dbReference>
<feature type="domain" description="Mandelate racemase/muconate lactonizing enzyme C-terminal" evidence="9">
    <location>
        <begin position="140"/>
        <end position="238"/>
    </location>
</feature>
<evidence type="ECO:0000259" key="9">
    <source>
        <dbReference type="SMART" id="SM00922"/>
    </source>
</evidence>
<evidence type="ECO:0000256" key="5">
    <source>
        <dbReference type="PIRSR" id="PIRSR634603-1"/>
    </source>
</evidence>
<feature type="binding site" evidence="6">
    <location>
        <position position="319"/>
    </location>
    <ligand>
        <name>substrate</name>
    </ligand>
</feature>
<dbReference type="SUPFAM" id="SSF54826">
    <property type="entry name" value="Enolase N-terminal domain-like"/>
    <property type="match status" value="1"/>
</dbReference>
<proteinExistence type="inferred from homology"/>
<evidence type="ECO:0000256" key="4">
    <source>
        <dbReference type="ARBA" id="ARBA00023235"/>
    </source>
</evidence>
<feature type="binding site" evidence="7">
    <location>
        <position position="217"/>
    </location>
    <ligand>
        <name>Mg(2+)</name>
        <dbReference type="ChEBI" id="CHEBI:18420"/>
    </ligand>
</feature>
<gene>
    <name evidence="10" type="ORF">HZI73_12340</name>
</gene>
<dbReference type="PANTHER" id="PTHR48073:SF2">
    <property type="entry name" value="O-SUCCINYLBENZOATE SYNTHASE"/>
    <property type="match status" value="1"/>
</dbReference>
<evidence type="ECO:0000313" key="11">
    <source>
        <dbReference type="Proteomes" id="UP000683246"/>
    </source>
</evidence>
<dbReference type="InterPro" id="IPR013341">
    <property type="entry name" value="Mandelate_racemase_N_dom"/>
</dbReference>
<dbReference type="EC" id="5.1.1.-" evidence="8"/>
<dbReference type="Pfam" id="PF13378">
    <property type="entry name" value="MR_MLE_C"/>
    <property type="match status" value="1"/>
</dbReference>
<feature type="binding site" evidence="6">
    <location>
        <position position="24"/>
    </location>
    <ligand>
        <name>substrate</name>
    </ligand>
</feature>
<comment type="cofactor">
    <cofactor evidence="7 8">
        <name>Mg(2+)</name>
        <dbReference type="ChEBI" id="CHEBI:18420"/>
    </cofactor>
    <text evidence="7 8">Binds 1 Mg(2+) ion per subunit.</text>
</comment>
<accession>A0A8J8MK55</accession>
<feature type="active site" description="Proton acceptor; specific for (S)-substrate epimerization" evidence="5">
    <location>
        <position position="266"/>
    </location>
</feature>
<dbReference type="SFLD" id="SFLDS00001">
    <property type="entry name" value="Enolase"/>
    <property type="match status" value="1"/>
</dbReference>
<dbReference type="FunFam" id="3.30.390.10:FF:000009">
    <property type="entry name" value="Hydrophobic dipeptide epimerase"/>
    <property type="match status" value="1"/>
</dbReference>
<keyword evidence="3 7" id="KW-0460">Magnesium</keyword>
<evidence type="ECO:0000313" key="10">
    <source>
        <dbReference type="EMBL" id="QUI23029.1"/>
    </source>
</evidence>
<evidence type="ECO:0000256" key="8">
    <source>
        <dbReference type="RuleBase" id="RU366006"/>
    </source>
</evidence>
<evidence type="ECO:0000256" key="1">
    <source>
        <dbReference type="ARBA" id="ARBA00008031"/>
    </source>
</evidence>
<feature type="active site" description="Proton acceptor; specific for (R)-substrate epimerization" evidence="5">
    <location>
        <position position="161"/>
    </location>
</feature>
<feature type="binding site" evidence="6">
    <location>
        <position position="159"/>
    </location>
    <ligand>
        <name>substrate</name>
    </ligand>
</feature>
<dbReference type="GO" id="GO:0006518">
    <property type="term" value="P:peptide metabolic process"/>
    <property type="evidence" value="ECO:0007669"/>
    <property type="project" value="UniProtKB-ARBA"/>
</dbReference>
<reference evidence="10" key="1">
    <citation type="submission" date="2020-07" db="EMBL/GenBank/DDBJ databases">
        <title>Vallitalea pronyensis genome.</title>
        <authorList>
            <person name="Postec A."/>
        </authorList>
    </citation>
    <scope>NUCLEOTIDE SEQUENCE</scope>
    <source>
        <strain evidence="10">FatNI3</strain>
    </source>
</reference>
<evidence type="ECO:0000256" key="6">
    <source>
        <dbReference type="PIRSR" id="PIRSR634603-2"/>
    </source>
</evidence>
<dbReference type="Gene3D" id="3.20.20.120">
    <property type="entry name" value="Enolase-like C-terminal domain"/>
    <property type="match status" value="1"/>
</dbReference>
<dbReference type="InterPro" id="IPR029017">
    <property type="entry name" value="Enolase-like_N"/>
</dbReference>
<feature type="binding site" evidence="7">
    <location>
        <position position="189"/>
    </location>
    <ligand>
        <name>Mg(2+)</name>
        <dbReference type="ChEBI" id="CHEBI:18420"/>
    </ligand>
</feature>
<dbReference type="InterPro" id="IPR036849">
    <property type="entry name" value="Enolase-like_C_sf"/>
</dbReference>
<dbReference type="InterPro" id="IPR013342">
    <property type="entry name" value="Mandelate_racemase_C"/>
</dbReference>
<sequence>MKITDIRIEKLSTPLKKPFKTALRTLQTMEHILVVVKTDKGIDGYGGAAPTAVITGDTTASIMGAIDCIKSSIIGRDIRQVEDIFIRINHCMVGNTSAKAAVDMAVYDLYGKLYGAPLYQLLGGYRTHLLTDLTISLNAPHVMVSHSLDAVSKGYTTLKIKVGEDAQKDINRLLAIRKAVGEDVVLRIDANQGWKPKEAVYVIQRMEQGDIHITCAEQPVNGKDFEGMKYVKERVNIPIIADESVFSPADALRLIQMQAVDMMNIKLMKTGGIYNALTIMALAEAAGIQCMIGSMMESKIGIAAAAHLGASKAVIVDVDLDVPILCEEDSIMGGVIYDGSKISFTNKPGLGLEQIAIE</sequence>
<evidence type="ECO:0000256" key="2">
    <source>
        <dbReference type="ARBA" id="ARBA00022723"/>
    </source>
</evidence>
<dbReference type="Proteomes" id="UP000683246">
    <property type="component" value="Chromosome"/>
</dbReference>
<feature type="binding site" evidence="6">
    <location>
        <position position="294"/>
    </location>
    <ligand>
        <name>substrate</name>
    </ligand>
</feature>
<keyword evidence="2 7" id="KW-0479">Metal-binding</keyword>
<dbReference type="GO" id="GO:0016855">
    <property type="term" value="F:racemase and epimerase activity, acting on amino acids and derivatives"/>
    <property type="evidence" value="ECO:0007669"/>
    <property type="project" value="UniProtKB-UniRule"/>
</dbReference>
<feature type="binding site" evidence="7">
    <location>
        <position position="242"/>
    </location>
    <ligand>
        <name>Mg(2+)</name>
        <dbReference type="ChEBI" id="CHEBI:18420"/>
    </ligand>
</feature>
<dbReference type="Pfam" id="PF02746">
    <property type="entry name" value="MR_MLE_N"/>
    <property type="match status" value="1"/>
</dbReference>
<keyword evidence="4 8" id="KW-0413">Isomerase</keyword>
<keyword evidence="11" id="KW-1185">Reference proteome</keyword>
<dbReference type="RefSeq" id="WP_212698529.1">
    <property type="nucleotide sequence ID" value="NZ_CP058649.1"/>
</dbReference>
<feature type="binding site" evidence="6">
    <location>
        <position position="321"/>
    </location>
    <ligand>
        <name>substrate</name>
    </ligand>
</feature>
<dbReference type="SFLD" id="SFLDG00180">
    <property type="entry name" value="muconate_cycloisomerase"/>
    <property type="match status" value="1"/>
</dbReference>
<evidence type="ECO:0000256" key="7">
    <source>
        <dbReference type="PIRSR" id="PIRSR634603-3"/>
    </source>
</evidence>
<feature type="binding site" evidence="6">
    <location>
        <position position="296"/>
    </location>
    <ligand>
        <name>substrate</name>
    </ligand>
</feature>
<dbReference type="SFLD" id="SFLDF00009">
    <property type="entry name" value="o-succinylbenzoate_synthase"/>
    <property type="match status" value="1"/>
</dbReference>
<dbReference type="PANTHER" id="PTHR48073">
    <property type="entry name" value="O-SUCCINYLBENZOATE SYNTHASE-RELATED"/>
    <property type="match status" value="1"/>
</dbReference>
<dbReference type="AlphaFoldDB" id="A0A8J8MK55"/>
<dbReference type="InterPro" id="IPR029065">
    <property type="entry name" value="Enolase_C-like"/>
</dbReference>
<feature type="binding site" evidence="6">
    <location>
        <position position="134"/>
    </location>
    <ligand>
        <name>substrate</name>
    </ligand>
</feature>
<organism evidence="10 11">
    <name type="scientific">Vallitalea pronyensis</name>
    <dbReference type="NCBI Taxonomy" id="1348613"/>
    <lineage>
        <taxon>Bacteria</taxon>
        <taxon>Bacillati</taxon>
        <taxon>Bacillota</taxon>
        <taxon>Clostridia</taxon>
        <taxon>Lachnospirales</taxon>
        <taxon>Vallitaleaceae</taxon>
        <taxon>Vallitalea</taxon>
    </lineage>
</organism>
<dbReference type="SMART" id="SM00922">
    <property type="entry name" value="MR_MLE"/>
    <property type="match status" value="1"/>
</dbReference>
<dbReference type="KEGG" id="vpy:HZI73_12340"/>
<dbReference type="CDD" id="cd03319">
    <property type="entry name" value="L-Ala-DL-Glu_epimerase"/>
    <property type="match status" value="1"/>
</dbReference>
<dbReference type="EMBL" id="CP058649">
    <property type="protein sequence ID" value="QUI23029.1"/>
    <property type="molecule type" value="Genomic_DNA"/>
</dbReference>
<name>A0A8J8MK55_9FIRM</name>
<protein>
    <recommendedName>
        <fullName evidence="8">Dipeptide epimerase</fullName>
        <ecNumber evidence="8">5.1.1.-</ecNumber>
    </recommendedName>
</protein>
<evidence type="ECO:0000256" key="3">
    <source>
        <dbReference type="ARBA" id="ARBA00022842"/>
    </source>
</evidence>
<dbReference type="Gene3D" id="3.30.390.10">
    <property type="entry name" value="Enolase-like, N-terminal domain"/>
    <property type="match status" value="1"/>
</dbReference>
<comment type="similarity">
    <text evidence="1 8">Belongs to the mandelate racemase/muconate lactonizing enzyme family.</text>
</comment>